<evidence type="ECO:0000313" key="3">
    <source>
        <dbReference type="EMBL" id="MBY0099386.1"/>
    </source>
</evidence>
<reference evidence="3 4" key="1">
    <citation type="submission" date="2020-07" db="EMBL/GenBank/DDBJ databases">
        <title>Fungal Genomes of the International Space Station.</title>
        <authorList>
            <person name="Seuylemezian A."/>
            <person name="Singh N.K."/>
            <person name="Wood J."/>
            <person name="Venkateswaran K."/>
        </authorList>
    </citation>
    <scope>NUCLEOTIDE SEQUENCE [LARGE SCALE GENOMIC DNA]</scope>
    <source>
        <strain evidence="3 4">PL-B2</strain>
    </source>
</reference>
<dbReference type="InterPro" id="IPR027051">
    <property type="entry name" value="XdhC_Rossmann_dom"/>
</dbReference>
<proteinExistence type="predicted"/>
<feature type="domain" description="XdhC- CoxI" evidence="1">
    <location>
        <begin position="11"/>
        <end position="78"/>
    </location>
</feature>
<gene>
    <name evidence="3" type="ORF">H0185_21700</name>
</gene>
<dbReference type="PANTHER" id="PTHR30388:SF6">
    <property type="entry name" value="XANTHINE DEHYDROGENASE SUBUNIT A-RELATED"/>
    <property type="match status" value="1"/>
</dbReference>
<dbReference type="Pfam" id="PF02625">
    <property type="entry name" value="XdhC_CoxI"/>
    <property type="match status" value="1"/>
</dbReference>
<evidence type="ECO:0000313" key="4">
    <source>
        <dbReference type="Proteomes" id="UP000769780"/>
    </source>
</evidence>
<dbReference type="Gene3D" id="3.40.50.720">
    <property type="entry name" value="NAD(P)-binding Rossmann-like Domain"/>
    <property type="match status" value="1"/>
</dbReference>
<dbReference type="Proteomes" id="UP000769780">
    <property type="component" value="Unassembled WGS sequence"/>
</dbReference>
<dbReference type="EMBL" id="JACWFH010000036">
    <property type="protein sequence ID" value="MBY0099386.1"/>
    <property type="molecule type" value="Genomic_DNA"/>
</dbReference>
<sequence length="351" mass="39189">MREIYNALKSCWEEGKRSILATIIKVEGSAYQREGARCLLLESGEVIGMISGGCVEGDLLEHAKDVILSHTPKKVVYDFNGNEDDLWGLGVGCNGVITVWLEPFDPIDQKEKTKQILDEIEARLHCNQPYYFFMCIESSEPDKIEVGQYLSTFHQKQKKNCFNGSMKAGIIETVIEGGKVRGFVELVNPLPSLLIVGAGPDAALLARRAHDLNWRVNVMDHRKQNLTSLFPEVNHLLIKRGNYSSLNLPTNPYIVIMTHNLELDYLALQTFIQCNFCYIGVLGSHQRMRKLVGLLKESLHGIDQDKMAKIHSPIGLDIGAQGPEEITVSIMSELIAVKNGRAGGSLSRLWI</sequence>
<dbReference type="PANTHER" id="PTHR30388">
    <property type="entry name" value="ALDEHYDE OXIDOREDUCTASE MOLYBDENUM COFACTOR ASSEMBLY PROTEIN"/>
    <property type="match status" value="1"/>
</dbReference>
<organism evidence="3 4">
    <name type="scientific">Mesobacillus maritimus</name>
    <dbReference type="NCBI Taxonomy" id="1643336"/>
    <lineage>
        <taxon>Bacteria</taxon>
        <taxon>Bacillati</taxon>
        <taxon>Bacillota</taxon>
        <taxon>Bacilli</taxon>
        <taxon>Bacillales</taxon>
        <taxon>Bacillaceae</taxon>
        <taxon>Mesobacillus</taxon>
    </lineage>
</organism>
<dbReference type="Pfam" id="PF13478">
    <property type="entry name" value="XdhC_C"/>
    <property type="match status" value="1"/>
</dbReference>
<name>A0ABS7KAW2_9BACI</name>
<accession>A0ABS7KAW2</accession>
<dbReference type="InterPro" id="IPR052698">
    <property type="entry name" value="MoCofactor_Util/Proc"/>
</dbReference>
<dbReference type="RefSeq" id="WP_221875604.1">
    <property type="nucleotide sequence ID" value="NZ_JACWFH010000036.1"/>
</dbReference>
<feature type="domain" description="XdhC Rossmann" evidence="2">
    <location>
        <begin position="193"/>
        <end position="334"/>
    </location>
</feature>
<evidence type="ECO:0000259" key="1">
    <source>
        <dbReference type="Pfam" id="PF02625"/>
    </source>
</evidence>
<dbReference type="InterPro" id="IPR003777">
    <property type="entry name" value="XdhC_CoxI"/>
</dbReference>
<protein>
    <submittedName>
        <fullName evidence="3">XdhC family protein</fullName>
    </submittedName>
</protein>
<keyword evidence="4" id="KW-1185">Reference proteome</keyword>
<evidence type="ECO:0000259" key="2">
    <source>
        <dbReference type="Pfam" id="PF13478"/>
    </source>
</evidence>
<comment type="caution">
    <text evidence="3">The sequence shown here is derived from an EMBL/GenBank/DDBJ whole genome shotgun (WGS) entry which is preliminary data.</text>
</comment>